<evidence type="ECO:0000256" key="4">
    <source>
        <dbReference type="ARBA" id="ARBA00022840"/>
    </source>
</evidence>
<keyword evidence="8" id="KW-1185">Reference proteome</keyword>
<dbReference type="SMART" id="SM00983">
    <property type="entry name" value="TPK_B1_binding"/>
    <property type="match status" value="1"/>
</dbReference>
<dbReference type="NCBIfam" id="TIGR01378">
    <property type="entry name" value="thi_PPkinase"/>
    <property type="match status" value="1"/>
</dbReference>
<dbReference type="SUPFAM" id="SSF63862">
    <property type="entry name" value="Thiamin pyrophosphokinase, substrate-binding domain"/>
    <property type="match status" value="1"/>
</dbReference>
<dbReference type="EMBL" id="JBHTBY010000006">
    <property type="protein sequence ID" value="MFC7320400.1"/>
    <property type="molecule type" value="Genomic_DNA"/>
</dbReference>
<organism evidence="7 8">
    <name type="scientific">Halobacillus campisalis</name>
    <dbReference type="NCBI Taxonomy" id="435909"/>
    <lineage>
        <taxon>Bacteria</taxon>
        <taxon>Bacillati</taxon>
        <taxon>Bacillota</taxon>
        <taxon>Bacilli</taxon>
        <taxon>Bacillales</taxon>
        <taxon>Bacillaceae</taxon>
        <taxon>Halobacillus</taxon>
    </lineage>
</organism>
<dbReference type="PANTHER" id="PTHR41299:SF1">
    <property type="entry name" value="THIAMINE PYROPHOSPHOKINASE"/>
    <property type="match status" value="1"/>
</dbReference>
<evidence type="ECO:0000256" key="1">
    <source>
        <dbReference type="ARBA" id="ARBA00022679"/>
    </source>
</evidence>
<evidence type="ECO:0000259" key="6">
    <source>
        <dbReference type="SMART" id="SM00983"/>
    </source>
</evidence>
<dbReference type="InterPro" id="IPR007373">
    <property type="entry name" value="Thiamin_PyroPKinase_B1-bd"/>
</dbReference>
<dbReference type="Pfam" id="PF04265">
    <property type="entry name" value="TPK_B1_binding"/>
    <property type="match status" value="1"/>
</dbReference>
<dbReference type="Proteomes" id="UP001596494">
    <property type="component" value="Unassembled WGS sequence"/>
</dbReference>
<keyword evidence="3" id="KW-0418">Kinase</keyword>
<reference evidence="8" key="1">
    <citation type="journal article" date="2019" name="Int. J. Syst. Evol. Microbiol.">
        <title>The Global Catalogue of Microorganisms (GCM) 10K type strain sequencing project: providing services to taxonomists for standard genome sequencing and annotation.</title>
        <authorList>
            <consortium name="The Broad Institute Genomics Platform"/>
            <consortium name="The Broad Institute Genome Sequencing Center for Infectious Disease"/>
            <person name="Wu L."/>
            <person name="Ma J."/>
        </authorList>
    </citation>
    <scope>NUCLEOTIDE SEQUENCE [LARGE SCALE GENOMIC DNA]</scope>
    <source>
        <strain evidence="8">CCUG 73951</strain>
    </source>
</reference>
<dbReference type="InterPro" id="IPR036371">
    <property type="entry name" value="TPK_B1-bd_sf"/>
</dbReference>
<dbReference type="GO" id="GO:0004788">
    <property type="term" value="F:thiamine diphosphokinase activity"/>
    <property type="evidence" value="ECO:0007669"/>
    <property type="project" value="UniProtKB-EC"/>
</dbReference>
<evidence type="ECO:0000313" key="7">
    <source>
        <dbReference type="EMBL" id="MFC7320400.1"/>
    </source>
</evidence>
<proteinExistence type="predicted"/>
<accession>A0ABW2K0Y1</accession>
<keyword evidence="2" id="KW-0547">Nucleotide-binding</keyword>
<name>A0ABW2K0Y1_9BACI</name>
<evidence type="ECO:0000313" key="8">
    <source>
        <dbReference type="Proteomes" id="UP001596494"/>
    </source>
</evidence>
<dbReference type="PANTHER" id="PTHR41299">
    <property type="entry name" value="THIAMINE PYROPHOSPHOKINASE"/>
    <property type="match status" value="1"/>
</dbReference>
<dbReference type="InterPro" id="IPR036759">
    <property type="entry name" value="TPK_catalytic_sf"/>
</dbReference>
<keyword evidence="1 7" id="KW-0808">Transferase</keyword>
<protein>
    <recommendedName>
        <fullName evidence="5">Thiamine diphosphokinase</fullName>
        <ecNumber evidence="5">2.7.6.2</ecNumber>
    </recommendedName>
</protein>
<evidence type="ECO:0000256" key="2">
    <source>
        <dbReference type="ARBA" id="ARBA00022741"/>
    </source>
</evidence>
<comment type="caution">
    <text evidence="7">The sequence shown here is derived from an EMBL/GenBank/DDBJ whole genome shotgun (WGS) entry which is preliminary data.</text>
</comment>
<dbReference type="Gene3D" id="3.40.50.10240">
    <property type="entry name" value="Thiamin pyrophosphokinase, catalytic domain"/>
    <property type="match status" value="1"/>
</dbReference>
<dbReference type="SUPFAM" id="SSF63999">
    <property type="entry name" value="Thiamin pyrophosphokinase, catalytic domain"/>
    <property type="match status" value="1"/>
</dbReference>
<dbReference type="EC" id="2.7.6.2" evidence="5"/>
<keyword evidence="4" id="KW-0067">ATP-binding</keyword>
<dbReference type="InterPro" id="IPR007371">
    <property type="entry name" value="TPK_catalytic"/>
</dbReference>
<evidence type="ECO:0000256" key="3">
    <source>
        <dbReference type="ARBA" id="ARBA00022777"/>
    </source>
</evidence>
<dbReference type="RefSeq" id="WP_289214072.1">
    <property type="nucleotide sequence ID" value="NZ_JAPVRC010000001.1"/>
</dbReference>
<dbReference type="InterPro" id="IPR006282">
    <property type="entry name" value="Thi_PPkinase"/>
</dbReference>
<dbReference type="CDD" id="cd07995">
    <property type="entry name" value="TPK"/>
    <property type="match status" value="1"/>
</dbReference>
<dbReference type="InterPro" id="IPR053149">
    <property type="entry name" value="TPK"/>
</dbReference>
<sequence length="218" mass="24552">MRKKYAIVGGGPKRYIPDLTEYQGDVMNWVGADQGAEVILENTMPLHKAIGDFDSVDEHSLQRIKEEAKDFSIYPNEKDETDLELALQYVKSFQASELFLFGVTGGRLDHALINIQLLYPLWKEGVKATVIDAQNKVELVGAGSHKIHKDSDYQYVSFLPVTLDIRKLSLSGFSYPLNEADLSYGSTRCISNYLIEDEGTFSFTEGILLVIRSKDINY</sequence>
<gene>
    <name evidence="7" type="ORF">ACFQMN_05870</name>
</gene>
<evidence type="ECO:0000256" key="5">
    <source>
        <dbReference type="NCBIfam" id="TIGR01378"/>
    </source>
</evidence>
<feature type="domain" description="Thiamin pyrophosphokinase thiamin-binding" evidence="6">
    <location>
        <begin position="143"/>
        <end position="209"/>
    </location>
</feature>
<dbReference type="Pfam" id="PF04263">
    <property type="entry name" value="TPK_catalytic"/>
    <property type="match status" value="1"/>
</dbReference>